<keyword evidence="4" id="KW-0663">Pyridoxal phosphate</keyword>
<evidence type="ECO:0000259" key="6">
    <source>
        <dbReference type="PROSITE" id="PS00703"/>
    </source>
</evidence>
<dbReference type="SUPFAM" id="SSF55904">
    <property type="entry name" value="Ornithine decarboxylase C-terminal domain"/>
    <property type="match status" value="1"/>
</dbReference>
<gene>
    <name evidence="7" type="ORF">MTY_0823</name>
</gene>
<dbReference type="SUPFAM" id="SSF53383">
    <property type="entry name" value="PLP-dependent transferases"/>
    <property type="match status" value="1"/>
</dbReference>
<dbReference type="Pfam" id="PF01276">
    <property type="entry name" value="OKR_DC_1"/>
    <property type="match status" value="1"/>
</dbReference>
<dbReference type="Proteomes" id="UP000063718">
    <property type="component" value="Unassembled WGS sequence"/>
</dbReference>
<evidence type="ECO:0000256" key="3">
    <source>
        <dbReference type="ARBA" id="ARBA00022793"/>
    </source>
</evidence>
<dbReference type="InterPro" id="IPR000310">
    <property type="entry name" value="Orn/Lys/Arg_deCO2ase_major_dom"/>
</dbReference>
<dbReference type="Gene3D" id="3.90.100.10">
    <property type="entry name" value="Orn/Lys/Arg decarboxylase, C-terminal domain"/>
    <property type="match status" value="1"/>
</dbReference>
<dbReference type="InterPro" id="IPR052357">
    <property type="entry name" value="Orn_Lys_Arg_decarboxylase-I"/>
</dbReference>
<accession>A0A0S6UDN6</accession>
<dbReference type="InterPro" id="IPR008286">
    <property type="entry name" value="Prn/Lys/Arg_de-COase_C"/>
</dbReference>
<dbReference type="Gene3D" id="3.40.640.10">
    <property type="entry name" value="Type I PLP-dependent aspartate aminotransferase-like (Major domain)"/>
    <property type="match status" value="1"/>
</dbReference>
<comment type="cofactor">
    <cofactor evidence="1">
        <name>pyridoxal 5'-phosphate</name>
        <dbReference type="ChEBI" id="CHEBI:597326"/>
    </cofactor>
</comment>
<dbReference type="AlphaFoldDB" id="A0A0S6UDN6"/>
<dbReference type="Pfam" id="PF03711">
    <property type="entry name" value="OKR_DC_1_C"/>
    <property type="match status" value="1"/>
</dbReference>
<dbReference type="PROSITE" id="PS00703">
    <property type="entry name" value="OKR_DC_1"/>
    <property type="match status" value="1"/>
</dbReference>
<sequence>MKNLLASTCSLWCNKICCKTLQGAMVMLDQTRTPVFTAIKQYIDDEVIPFHVPGHKQGRALPEFKEYVGERVLAMDLTCVPGLDNICNPRDVIREAEELTAAAYGAEHAFFLVNGTTSGIQAMILAVCQPGDKIIIPRNAHRSALGGLILSGARPVYIEPEINADFGISMGITPEQVEAALREHPDAKAVFVISPNYYGTVPPLKEIVAIAHSYDVPVLVDEAHGAHLKFHPALPPSAMEAGADLAATSAHKLAGSLTQSSYLLLQGGRLDPKHIKAVLNLSQTTSPSYILLASLDVARKQMILKGRKLLERTLEIARWIRGELSRIEGLAIMGEEVTSLPGCSYLDPTKITVNVQGLGLSGYEMETLLRREYKIQVELSDLYNVLLLVSIGDNEETAGKLVAAFKDIARKRSLKNVVRFCPPLPAIPRMAVLPREAFYSQTYCLELDYAEGEISAEAITAYPPGIPLVCPGEVITREIIDYVNLLKREHADLQGPEDPELKVIRVLKDTVSMLEHGAASRAGLA</sequence>
<proteinExistence type="inferred from homology"/>
<keyword evidence="5" id="KW-0456">Lyase</keyword>
<evidence type="ECO:0000256" key="4">
    <source>
        <dbReference type="ARBA" id="ARBA00022898"/>
    </source>
</evidence>
<dbReference type="InterPro" id="IPR015421">
    <property type="entry name" value="PyrdxlP-dep_Trfase_major"/>
</dbReference>
<dbReference type="InterPro" id="IPR036633">
    <property type="entry name" value="Prn/Lys/Arg_de-COase_C_sf"/>
</dbReference>
<dbReference type="GO" id="GO:0016831">
    <property type="term" value="F:carboxy-lyase activity"/>
    <property type="evidence" value="ECO:0007669"/>
    <property type="project" value="UniProtKB-KW"/>
</dbReference>
<name>A0A0S6UDN6_NEOTH</name>
<dbReference type="EMBL" id="DF238840">
    <property type="protein sequence ID" value="GAF25488.1"/>
    <property type="molecule type" value="Genomic_DNA"/>
</dbReference>
<organism evidence="7">
    <name type="scientific">Moorella thermoacetica Y72</name>
    <dbReference type="NCBI Taxonomy" id="1325331"/>
    <lineage>
        <taxon>Bacteria</taxon>
        <taxon>Bacillati</taxon>
        <taxon>Bacillota</taxon>
        <taxon>Clostridia</taxon>
        <taxon>Neomoorellales</taxon>
        <taxon>Neomoorellaceae</taxon>
        <taxon>Neomoorella</taxon>
    </lineage>
</organism>
<dbReference type="PANTHER" id="PTHR43277:SF4">
    <property type="entry name" value="ARGININE DECARBOXYLASE"/>
    <property type="match status" value="1"/>
</dbReference>
<evidence type="ECO:0000256" key="5">
    <source>
        <dbReference type="ARBA" id="ARBA00023239"/>
    </source>
</evidence>
<evidence type="ECO:0000256" key="1">
    <source>
        <dbReference type="ARBA" id="ARBA00001933"/>
    </source>
</evidence>
<feature type="domain" description="Orn/Lys/Arg decarboxylases family 1 pyridoxal-P attachment site" evidence="6">
    <location>
        <begin position="247"/>
        <end position="261"/>
    </location>
</feature>
<dbReference type="InterPro" id="IPR015424">
    <property type="entry name" value="PyrdxlP-dep_Trfase"/>
</dbReference>
<evidence type="ECO:0000313" key="7">
    <source>
        <dbReference type="EMBL" id="GAF25488.1"/>
    </source>
</evidence>
<keyword evidence="3" id="KW-0210">Decarboxylase</keyword>
<protein>
    <submittedName>
        <fullName evidence="7">Arginine/lysine/ornithine decarboxylases</fullName>
    </submittedName>
</protein>
<comment type="similarity">
    <text evidence="2">Belongs to the Orn/Lys/Arg decarboxylase class-I family.</text>
</comment>
<dbReference type="PANTHER" id="PTHR43277">
    <property type="entry name" value="ARGININE DECARBOXYLASE"/>
    <property type="match status" value="1"/>
</dbReference>
<reference evidence="7" key="1">
    <citation type="journal article" date="2014" name="Gene">
        <title>Genome-guided analysis of transformation efficiency and carbon dioxide assimilation by Moorella thermoacetica Y72.</title>
        <authorList>
            <person name="Tsukahara K."/>
            <person name="Kita A."/>
            <person name="Nakashimada Y."/>
            <person name="Hoshino T."/>
            <person name="Murakami K."/>
        </authorList>
    </citation>
    <scope>NUCLEOTIDE SEQUENCE [LARGE SCALE GENOMIC DNA]</scope>
    <source>
        <strain evidence="7">Y72</strain>
    </source>
</reference>
<evidence type="ECO:0000256" key="2">
    <source>
        <dbReference type="ARBA" id="ARBA00010671"/>
    </source>
</evidence>
<dbReference type="CDD" id="cd00615">
    <property type="entry name" value="Orn_deC_like"/>
    <property type="match status" value="1"/>
</dbReference>